<comment type="similarity">
    <text evidence="3">Belongs to the paxM FAD-dependent monooxygenase family.</text>
</comment>
<proteinExistence type="inferred from homology"/>
<dbReference type="PRINTS" id="PR00420">
    <property type="entry name" value="RNGMNOXGNASE"/>
</dbReference>
<dbReference type="Proteomes" id="UP000829685">
    <property type="component" value="Unassembled WGS sequence"/>
</dbReference>
<comment type="cofactor">
    <cofactor evidence="1">
        <name>FAD</name>
        <dbReference type="ChEBI" id="CHEBI:57692"/>
    </cofactor>
</comment>
<dbReference type="InterPro" id="IPR036188">
    <property type="entry name" value="FAD/NAD-bd_sf"/>
</dbReference>
<organism evidence="8 9">
    <name type="scientific">Neoarthrinium moseri</name>
    <dbReference type="NCBI Taxonomy" id="1658444"/>
    <lineage>
        <taxon>Eukaryota</taxon>
        <taxon>Fungi</taxon>
        <taxon>Dikarya</taxon>
        <taxon>Ascomycota</taxon>
        <taxon>Pezizomycotina</taxon>
        <taxon>Sordariomycetes</taxon>
        <taxon>Xylariomycetidae</taxon>
        <taxon>Amphisphaeriales</taxon>
        <taxon>Apiosporaceae</taxon>
        <taxon>Neoarthrinium</taxon>
    </lineage>
</organism>
<keyword evidence="6" id="KW-0560">Oxidoreductase</keyword>
<dbReference type="Pfam" id="PF01494">
    <property type="entry name" value="FAD_binding_3"/>
    <property type="match status" value="1"/>
</dbReference>
<dbReference type="Gene3D" id="3.50.50.60">
    <property type="entry name" value="FAD/NAD(P)-binding domain"/>
    <property type="match status" value="1"/>
</dbReference>
<evidence type="ECO:0000259" key="7">
    <source>
        <dbReference type="Pfam" id="PF01494"/>
    </source>
</evidence>
<dbReference type="PANTHER" id="PTHR47356:SF2">
    <property type="entry name" value="FAD-BINDING DOMAIN-CONTAINING PROTEIN-RELATED"/>
    <property type="match status" value="1"/>
</dbReference>
<evidence type="ECO:0000313" key="9">
    <source>
        <dbReference type="Proteomes" id="UP000829685"/>
    </source>
</evidence>
<keyword evidence="5" id="KW-0274">FAD</keyword>
<name>A0A9P9WAL7_9PEZI</name>
<gene>
    <name evidence="8" type="ORF">JX265_012157</name>
</gene>
<reference evidence="8" key="1">
    <citation type="submission" date="2021-03" db="EMBL/GenBank/DDBJ databases">
        <title>Revisited historic fungal species revealed as producer of novel bioactive compounds through whole genome sequencing and comparative genomics.</title>
        <authorList>
            <person name="Vignolle G.A."/>
            <person name="Hochenegger N."/>
            <person name="Mach R.L."/>
            <person name="Mach-Aigner A.R."/>
            <person name="Javad Rahimi M."/>
            <person name="Salim K.A."/>
            <person name="Chan C.M."/>
            <person name="Lim L.B.L."/>
            <person name="Cai F."/>
            <person name="Druzhinina I.S."/>
            <person name="U'Ren J.M."/>
            <person name="Derntl C."/>
        </authorList>
    </citation>
    <scope>NUCLEOTIDE SEQUENCE</scope>
    <source>
        <strain evidence="8">TUCIM 5799</strain>
    </source>
</reference>
<accession>A0A9P9WAL7</accession>
<evidence type="ECO:0000256" key="1">
    <source>
        <dbReference type="ARBA" id="ARBA00001974"/>
    </source>
</evidence>
<evidence type="ECO:0000313" key="8">
    <source>
        <dbReference type="EMBL" id="KAI1855712.1"/>
    </source>
</evidence>
<sequence>MAANFKVVIVGGGVAGLTLANMLEKFDIDYTLLEAYSAIAPPVGASIGLRILDQIGCLESIERVAQGTLKYTYMRDKNGKVKMTLSDMQGHLEKRHGYAGLIFDRQWLLQILYDQLEHKDRVLVNKRVANIKQIDGGVEVSSQDGYMIRGAIVIGADGIHSVVRSEMFRLGNELQPGYFEPDQEDKVPCYYKCSFGIAQNVPGWKGDEQHFVLGQRKCQLVMSGPGDRVYWFLFVQLPETKYGKNIPRYTKEDEAELVEEYFDLPITENITFGQVYAKRISSTLTPLHEVVYKKWFFKRVLILGDAAHKPNPIGGQGGNAAIESAAELVNAILDKRDRHTSGLAKLEDRDIEEIFSVTQETRIERANLVVQTAHEMQALNAYEKPLLSRLVWDMVAPYMGDEMLFNQLNNPMIGGARLKRLPVPRPNRTIPFADELPEKPIGPAISRFMRAAFTGGMLLSLWRNAYGGSAEARGFYPNSQLISALVVFTVEGNRIGNQGSLLAAPSLFTAGMPFFGQNSVLAVHSLLSAYQAFTQSAGRYVKPQVASSLLPALVSCFGVSYAVYGTISGTVGASQKWTTLAQVAAPLFPIMTNMLSAAKGYLQRRNTAEAKQNAEPYFDRYRKGDVPTLKLVYGLIAGLQGAAHVAAQLSQMYQNVPRNAIASWAPWLLSLLQRRLVPTLMSQATLIGSNLYTVWELRRLGYISWRQALKTSVYAVAGQFVIGPGATWMALWRWREGVIADLERQ</sequence>
<dbReference type="InterPro" id="IPR050562">
    <property type="entry name" value="FAD_mOase_fung"/>
</dbReference>
<keyword evidence="4" id="KW-0285">Flavoprotein</keyword>
<feature type="domain" description="FAD-binding" evidence="7">
    <location>
        <begin position="6"/>
        <end position="332"/>
    </location>
</feature>
<dbReference type="PANTHER" id="PTHR47356">
    <property type="entry name" value="FAD-DEPENDENT MONOOXYGENASE ASQG-RELATED"/>
    <property type="match status" value="1"/>
</dbReference>
<dbReference type="SUPFAM" id="SSF51905">
    <property type="entry name" value="FAD/NAD(P)-binding domain"/>
    <property type="match status" value="1"/>
</dbReference>
<protein>
    <recommendedName>
        <fullName evidence="7">FAD-binding domain-containing protein</fullName>
    </recommendedName>
</protein>
<evidence type="ECO:0000256" key="5">
    <source>
        <dbReference type="ARBA" id="ARBA00022827"/>
    </source>
</evidence>
<keyword evidence="9" id="KW-1185">Reference proteome</keyword>
<dbReference type="EMBL" id="JAFIMR010000050">
    <property type="protein sequence ID" value="KAI1855712.1"/>
    <property type="molecule type" value="Genomic_DNA"/>
</dbReference>
<dbReference type="InterPro" id="IPR002938">
    <property type="entry name" value="FAD-bd"/>
</dbReference>
<evidence type="ECO:0000256" key="6">
    <source>
        <dbReference type="ARBA" id="ARBA00023002"/>
    </source>
</evidence>
<dbReference type="GO" id="GO:0071949">
    <property type="term" value="F:FAD binding"/>
    <property type="evidence" value="ECO:0007669"/>
    <property type="project" value="InterPro"/>
</dbReference>
<evidence type="ECO:0000256" key="4">
    <source>
        <dbReference type="ARBA" id="ARBA00022630"/>
    </source>
</evidence>
<evidence type="ECO:0000256" key="3">
    <source>
        <dbReference type="ARBA" id="ARBA00007992"/>
    </source>
</evidence>
<comment type="pathway">
    <text evidence="2">Secondary metabolite biosynthesis.</text>
</comment>
<evidence type="ECO:0000256" key="2">
    <source>
        <dbReference type="ARBA" id="ARBA00005179"/>
    </source>
</evidence>
<dbReference type="AlphaFoldDB" id="A0A9P9WAL7"/>
<comment type="caution">
    <text evidence="8">The sequence shown here is derived from an EMBL/GenBank/DDBJ whole genome shotgun (WGS) entry which is preliminary data.</text>
</comment>
<dbReference type="GO" id="GO:0004497">
    <property type="term" value="F:monooxygenase activity"/>
    <property type="evidence" value="ECO:0007669"/>
    <property type="project" value="InterPro"/>
</dbReference>